<protein>
    <submittedName>
        <fullName evidence="2">Endonuclease/exonuclease/phosphatase family metal-dependent hydrolase</fullName>
    </submittedName>
</protein>
<dbReference type="Proteomes" id="UP001549145">
    <property type="component" value="Unassembled WGS sequence"/>
</dbReference>
<reference evidence="2 3" key="1">
    <citation type="submission" date="2024-06" db="EMBL/GenBank/DDBJ databases">
        <title>Genomic Encyclopedia of Type Strains, Phase IV (KMG-IV): sequencing the most valuable type-strain genomes for metagenomic binning, comparative biology and taxonomic classification.</title>
        <authorList>
            <person name="Goeker M."/>
        </authorList>
    </citation>
    <scope>NUCLEOTIDE SEQUENCE [LARGE SCALE GENOMIC DNA]</scope>
    <source>
        <strain evidence="2 3">DSM 21331</strain>
    </source>
</reference>
<accession>A0ABV2L590</accession>
<dbReference type="GO" id="GO:0004519">
    <property type="term" value="F:endonuclease activity"/>
    <property type="evidence" value="ECO:0007669"/>
    <property type="project" value="UniProtKB-KW"/>
</dbReference>
<dbReference type="InterPro" id="IPR005135">
    <property type="entry name" value="Endo/exonuclease/phosphatase"/>
</dbReference>
<dbReference type="InterPro" id="IPR051916">
    <property type="entry name" value="GPI-anchor_lipid_remodeler"/>
</dbReference>
<comment type="caution">
    <text evidence="2">The sequence shown here is derived from an EMBL/GenBank/DDBJ whole genome shotgun (WGS) entry which is preliminary data.</text>
</comment>
<dbReference type="GO" id="GO:0016787">
    <property type="term" value="F:hydrolase activity"/>
    <property type="evidence" value="ECO:0007669"/>
    <property type="project" value="UniProtKB-KW"/>
</dbReference>
<keyword evidence="2" id="KW-0378">Hydrolase</keyword>
<dbReference type="SUPFAM" id="SSF56219">
    <property type="entry name" value="DNase I-like"/>
    <property type="match status" value="1"/>
</dbReference>
<keyword evidence="2" id="KW-0540">Nuclease</keyword>
<feature type="domain" description="Endonuclease/exonuclease/phosphatase" evidence="1">
    <location>
        <begin position="15"/>
        <end position="240"/>
    </location>
</feature>
<dbReference type="InterPro" id="IPR036691">
    <property type="entry name" value="Endo/exonu/phosph_ase_sf"/>
</dbReference>
<dbReference type="Gene3D" id="3.60.10.10">
    <property type="entry name" value="Endonuclease/exonuclease/phosphatase"/>
    <property type="match status" value="1"/>
</dbReference>
<dbReference type="EMBL" id="JBEPMM010000002">
    <property type="protein sequence ID" value="MET3691935.1"/>
    <property type="molecule type" value="Genomic_DNA"/>
</dbReference>
<sequence>MTTQVRAPGPALRLLSYNIRHCRGMDGCVALDRIAAVIDACRPDIVALQEVDAGRARTGGLDQARALANRVGLHDHFHAALRVGEERYGDAILTRHPSHLVRAGGLPGMPGLEPRGALWIEVSVGTHRLQVLNTHLGLRAAERSVQVAALLGPDWLGSAEARGPVVLMGDMNATPWSRAYRQLARTLTDARRIAHQRAGNATFPSRCPVLRLDHVFVGAGITVDRVMVLRDGLARNASDHRPLLAEIGLPAETRDVHGALGSPSGSAALTA</sequence>
<dbReference type="PANTHER" id="PTHR14859">
    <property type="entry name" value="CALCOFLUOR WHITE HYPERSENSITIVE PROTEIN PRECURSOR"/>
    <property type="match status" value="1"/>
</dbReference>
<keyword evidence="2" id="KW-0255">Endonuclease</keyword>
<organism evidence="2 3">
    <name type="scientific">Methylobacterium goesingense</name>
    <dbReference type="NCBI Taxonomy" id="243690"/>
    <lineage>
        <taxon>Bacteria</taxon>
        <taxon>Pseudomonadati</taxon>
        <taxon>Pseudomonadota</taxon>
        <taxon>Alphaproteobacteria</taxon>
        <taxon>Hyphomicrobiales</taxon>
        <taxon>Methylobacteriaceae</taxon>
        <taxon>Methylobacterium</taxon>
    </lineage>
</organism>
<dbReference type="Pfam" id="PF03372">
    <property type="entry name" value="Exo_endo_phos"/>
    <property type="match status" value="1"/>
</dbReference>
<keyword evidence="3" id="KW-1185">Reference proteome</keyword>
<dbReference type="PANTHER" id="PTHR14859:SF15">
    <property type="entry name" value="ENDONUCLEASE_EXONUCLEASE_PHOSPHATASE DOMAIN-CONTAINING PROTEIN"/>
    <property type="match status" value="1"/>
</dbReference>
<evidence type="ECO:0000313" key="2">
    <source>
        <dbReference type="EMBL" id="MET3691935.1"/>
    </source>
</evidence>
<proteinExistence type="predicted"/>
<evidence type="ECO:0000313" key="3">
    <source>
        <dbReference type="Proteomes" id="UP001549145"/>
    </source>
</evidence>
<gene>
    <name evidence="2" type="ORF">ABID43_001460</name>
</gene>
<evidence type="ECO:0000259" key="1">
    <source>
        <dbReference type="Pfam" id="PF03372"/>
    </source>
</evidence>
<name>A0ABV2L590_9HYPH</name>